<evidence type="ECO:0000313" key="1">
    <source>
        <dbReference type="EMBL" id="KKK62488.1"/>
    </source>
</evidence>
<protein>
    <submittedName>
        <fullName evidence="1">Uncharacterized protein</fullName>
    </submittedName>
</protein>
<gene>
    <name evidence="1" type="ORF">LCGC14_3003840</name>
</gene>
<dbReference type="AlphaFoldDB" id="A0A0F8X0Q4"/>
<comment type="caution">
    <text evidence="1">The sequence shown here is derived from an EMBL/GenBank/DDBJ whole genome shotgun (WGS) entry which is preliminary data.</text>
</comment>
<organism evidence="1">
    <name type="scientific">marine sediment metagenome</name>
    <dbReference type="NCBI Taxonomy" id="412755"/>
    <lineage>
        <taxon>unclassified sequences</taxon>
        <taxon>metagenomes</taxon>
        <taxon>ecological metagenomes</taxon>
    </lineage>
</organism>
<reference evidence="1" key="1">
    <citation type="journal article" date="2015" name="Nature">
        <title>Complex archaea that bridge the gap between prokaryotes and eukaryotes.</title>
        <authorList>
            <person name="Spang A."/>
            <person name="Saw J.H."/>
            <person name="Jorgensen S.L."/>
            <person name="Zaremba-Niedzwiedzka K."/>
            <person name="Martijn J."/>
            <person name="Lind A.E."/>
            <person name="van Eijk R."/>
            <person name="Schleper C."/>
            <person name="Guy L."/>
            <person name="Ettema T.J."/>
        </authorList>
    </citation>
    <scope>NUCLEOTIDE SEQUENCE</scope>
</reference>
<sequence>MKITVDIPDADVLVLKNDLLDINDWVQKAVKGKVANCRTRMVQEWLPKLMADPAVDTIPADEDAMLALVVARPDYTDRVARDAAQGA</sequence>
<accession>A0A0F8X0Q4</accession>
<name>A0A0F8X0Q4_9ZZZZ</name>
<dbReference type="EMBL" id="LAZR01061968">
    <property type="protein sequence ID" value="KKK62488.1"/>
    <property type="molecule type" value="Genomic_DNA"/>
</dbReference>
<proteinExistence type="predicted"/>